<dbReference type="InterPro" id="IPR040107">
    <property type="entry name" value="Snu23"/>
</dbReference>
<keyword evidence="3" id="KW-0863">Zinc-finger</keyword>
<dbReference type="InterPro" id="IPR003604">
    <property type="entry name" value="Matrin/U1-like-C_Znf_C2H2"/>
</dbReference>
<evidence type="ECO:0000256" key="7">
    <source>
        <dbReference type="SAM" id="MobiDB-lite"/>
    </source>
</evidence>
<feature type="compositionally biased region" description="Basic and acidic residues" evidence="7">
    <location>
        <begin position="162"/>
        <end position="174"/>
    </location>
</feature>
<dbReference type="Proteomes" id="UP000663882">
    <property type="component" value="Unassembled WGS sequence"/>
</dbReference>
<organism evidence="9 11">
    <name type="scientific">Rotaria sordida</name>
    <dbReference type="NCBI Taxonomy" id="392033"/>
    <lineage>
        <taxon>Eukaryota</taxon>
        <taxon>Metazoa</taxon>
        <taxon>Spiralia</taxon>
        <taxon>Gnathifera</taxon>
        <taxon>Rotifera</taxon>
        <taxon>Eurotatoria</taxon>
        <taxon>Bdelloidea</taxon>
        <taxon>Philodinida</taxon>
        <taxon>Philodinidae</taxon>
        <taxon>Rotaria</taxon>
    </lineage>
</organism>
<dbReference type="OrthoDB" id="30343at2759"/>
<protein>
    <recommendedName>
        <fullName evidence="8">U1-type domain-containing protein</fullName>
    </recommendedName>
</protein>
<evidence type="ECO:0000259" key="8">
    <source>
        <dbReference type="SMART" id="SM00451"/>
    </source>
</evidence>
<dbReference type="SUPFAM" id="SSF57667">
    <property type="entry name" value="beta-beta-alpha zinc fingers"/>
    <property type="match status" value="1"/>
</dbReference>
<reference evidence="9" key="1">
    <citation type="submission" date="2021-02" db="EMBL/GenBank/DDBJ databases">
        <authorList>
            <person name="Nowell W R."/>
        </authorList>
    </citation>
    <scope>NUCLEOTIDE SEQUENCE</scope>
</reference>
<feature type="domain" description="U1-type" evidence="8">
    <location>
        <begin position="92"/>
        <end position="126"/>
    </location>
</feature>
<evidence type="ECO:0000256" key="4">
    <source>
        <dbReference type="ARBA" id="ARBA00022833"/>
    </source>
</evidence>
<dbReference type="GO" id="GO:0003677">
    <property type="term" value="F:DNA binding"/>
    <property type="evidence" value="ECO:0007669"/>
    <property type="project" value="UniProtKB-KW"/>
</dbReference>
<gene>
    <name evidence="10" type="ORF">OTI717_LOCUS32034</name>
    <name evidence="9" type="ORF">RFH988_LOCUS21713</name>
</gene>
<dbReference type="Gene3D" id="3.30.160.60">
    <property type="entry name" value="Classic Zinc Finger"/>
    <property type="match status" value="1"/>
</dbReference>
<dbReference type="EMBL" id="CAJNOO010001400">
    <property type="protein sequence ID" value="CAF1147237.1"/>
    <property type="molecule type" value="Genomic_DNA"/>
</dbReference>
<dbReference type="GO" id="GO:0046540">
    <property type="term" value="C:U4/U6 x U5 tri-snRNP complex"/>
    <property type="evidence" value="ECO:0007669"/>
    <property type="project" value="TreeGrafter"/>
</dbReference>
<dbReference type="PANTHER" id="PTHR45986">
    <property type="entry name" value="ZINC FINGER MATRIN-TYPE PROTEIN 2"/>
    <property type="match status" value="1"/>
</dbReference>
<dbReference type="GO" id="GO:0005681">
    <property type="term" value="C:spliceosomal complex"/>
    <property type="evidence" value="ECO:0007669"/>
    <property type="project" value="InterPro"/>
</dbReference>
<evidence type="ECO:0000313" key="11">
    <source>
        <dbReference type="Proteomes" id="UP000663882"/>
    </source>
</evidence>
<feature type="region of interest" description="Disordered" evidence="7">
    <location>
        <begin position="28"/>
        <end position="55"/>
    </location>
</feature>
<evidence type="ECO:0000313" key="9">
    <source>
        <dbReference type="EMBL" id="CAF1147237.1"/>
    </source>
</evidence>
<evidence type="ECO:0000256" key="3">
    <source>
        <dbReference type="ARBA" id="ARBA00022771"/>
    </source>
</evidence>
<dbReference type="InterPro" id="IPR036236">
    <property type="entry name" value="Znf_C2H2_sf"/>
</dbReference>
<sequence>MSIPAVRSDDHRRRWDLREYERKASDRIETLRSIKKKSTTTDDSDDDDEEQKKSDEKKIARTLLQAREFKVDLESRLGKSVIVTKATAPSDAGGYYCNVCDCIVKDSINFLDHINGKKHQRNMGMSMRVERSNVDQVRKRIELNKAKQNEVEKEYNFEERMKELKEEEEKMKAQRRDKRKENKKRKLDEYQSTNDNEDIVEDEMAAIMGFSGFGGSKK</sequence>
<keyword evidence="4" id="KW-0862">Zinc</keyword>
<dbReference type="SMART" id="SM00451">
    <property type="entry name" value="ZnF_U1"/>
    <property type="match status" value="1"/>
</dbReference>
<dbReference type="Proteomes" id="UP000663823">
    <property type="component" value="Unassembled WGS sequence"/>
</dbReference>
<name>A0A814SF44_9BILA</name>
<evidence type="ECO:0000256" key="1">
    <source>
        <dbReference type="ARBA" id="ARBA00004123"/>
    </source>
</evidence>
<dbReference type="GO" id="GO:0008270">
    <property type="term" value="F:zinc ion binding"/>
    <property type="evidence" value="ECO:0007669"/>
    <property type="project" value="UniProtKB-KW"/>
</dbReference>
<evidence type="ECO:0000256" key="2">
    <source>
        <dbReference type="ARBA" id="ARBA00022723"/>
    </source>
</evidence>
<comment type="subcellular location">
    <subcellularLocation>
        <location evidence="1">Nucleus</location>
    </subcellularLocation>
</comment>
<keyword evidence="6" id="KW-0539">Nucleus</keyword>
<proteinExistence type="predicted"/>
<keyword evidence="2" id="KW-0479">Metal-binding</keyword>
<evidence type="ECO:0000313" key="10">
    <source>
        <dbReference type="EMBL" id="CAF4058724.1"/>
    </source>
</evidence>
<feature type="region of interest" description="Disordered" evidence="7">
    <location>
        <begin position="162"/>
        <end position="200"/>
    </location>
</feature>
<evidence type="ECO:0000256" key="5">
    <source>
        <dbReference type="ARBA" id="ARBA00023125"/>
    </source>
</evidence>
<evidence type="ECO:0000256" key="6">
    <source>
        <dbReference type="ARBA" id="ARBA00023242"/>
    </source>
</evidence>
<dbReference type="FunFam" id="3.30.160.60:FF:000282">
    <property type="entry name" value="Zinc finger, matrin-type 2"/>
    <property type="match status" value="1"/>
</dbReference>
<dbReference type="InterPro" id="IPR022755">
    <property type="entry name" value="Znf_C2H2_jaz"/>
</dbReference>
<accession>A0A814SF44</accession>
<feature type="compositionally biased region" description="Basic residues" evidence="7">
    <location>
        <begin position="175"/>
        <end position="185"/>
    </location>
</feature>
<dbReference type="Pfam" id="PF12171">
    <property type="entry name" value="zf-C2H2_jaz"/>
    <property type="match status" value="1"/>
</dbReference>
<comment type="caution">
    <text evidence="9">The sequence shown here is derived from an EMBL/GenBank/DDBJ whole genome shotgun (WGS) entry which is preliminary data.</text>
</comment>
<keyword evidence="5" id="KW-0238">DNA-binding</keyword>
<dbReference type="GO" id="GO:0000398">
    <property type="term" value="P:mRNA splicing, via spliceosome"/>
    <property type="evidence" value="ECO:0007669"/>
    <property type="project" value="InterPro"/>
</dbReference>
<dbReference type="AlphaFoldDB" id="A0A814SF44"/>
<dbReference type="EMBL" id="CAJOAX010009579">
    <property type="protein sequence ID" value="CAF4058724.1"/>
    <property type="molecule type" value="Genomic_DNA"/>
</dbReference>
<dbReference type="PANTHER" id="PTHR45986:SF1">
    <property type="entry name" value="ZINC FINGER MATRIN-TYPE PROTEIN 2"/>
    <property type="match status" value="1"/>
</dbReference>